<dbReference type="Proteomes" id="UP000009172">
    <property type="component" value="Unassembled WGS sequence"/>
</dbReference>
<evidence type="ECO:0000313" key="2">
    <source>
        <dbReference type="Proteomes" id="UP000009172"/>
    </source>
</evidence>
<gene>
    <name evidence="1" type="ORF">TESG_03055</name>
</gene>
<accession>F2RWA8</accession>
<organism evidence="1 2">
    <name type="scientific">Trichophyton tonsurans (strain CBS 112818)</name>
    <name type="common">Scalp ringworm fungus</name>
    <dbReference type="NCBI Taxonomy" id="647933"/>
    <lineage>
        <taxon>Eukaryota</taxon>
        <taxon>Fungi</taxon>
        <taxon>Dikarya</taxon>
        <taxon>Ascomycota</taxon>
        <taxon>Pezizomycotina</taxon>
        <taxon>Eurotiomycetes</taxon>
        <taxon>Eurotiomycetidae</taxon>
        <taxon>Onygenales</taxon>
        <taxon>Arthrodermataceae</taxon>
        <taxon>Trichophyton</taxon>
    </lineage>
</organism>
<dbReference type="AlphaFoldDB" id="F2RWA8"/>
<reference evidence="2" key="1">
    <citation type="journal article" date="2012" name="MBio">
        <title>Comparative genome analysis of Trichophyton rubrum and related dermatophytes reveals candidate genes involved in infection.</title>
        <authorList>
            <person name="Martinez D.A."/>
            <person name="Oliver B.G."/>
            <person name="Graeser Y."/>
            <person name="Goldberg J.M."/>
            <person name="Li W."/>
            <person name="Martinez-Rossi N.M."/>
            <person name="Monod M."/>
            <person name="Shelest E."/>
            <person name="Barton R.C."/>
            <person name="Birch E."/>
            <person name="Brakhage A.A."/>
            <person name="Chen Z."/>
            <person name="Gurr S.J."/>
            <person name="Heiman D."/>
            <person name="Heitman J."/>
            <person name="Kosti I."/>
            <person name="Rossi A."/>
            <person name="Saif S."/>
            <person name="Samalova M."/>
            <person name="Saunders C.W."/>
            <person name="Shea T."/>
            <person name="Summerbell R.C."/>
            <person name="Xu J."/>
            <person name="Young S."/>
            <person name="Zeng Q."/>
            <person name="Birren B.W."/>
            <person name="Cuomo C.A."/>
            <person name="White T.C."/>
        </authorList>
    </citation>
    <scope>NUCLEOTIDE SEQUENCE [LARGE SCALE GENOMIC DNA]</scope>
    <source>
        <strain evidence="2">CBS 112818</strain>
    </source>
</reference>
<protein>
    <submittedName>
        <fullName evidence="1">Uncharacterized protein</fullName>
    </submittedName>
</protein>
<sequence>MASAQGKRIQTNCEVIWGKCDYDIDLETDDNTMYWAVVRKDFGTSFGPPLFVTSMCNSENHAFAELDRVLAIWSLQTQSGLPLTRDQELRIFGGPNGQNNPILK</sequence>
<proteinExistence type="predicted"/>
<keyword evidence="2" id="KW-1185">Reference proteome</keyword>
<dbReference type="EMBL" id="GG698489">
    <property type="protein sequence ID" value="EGD95582.1"/>
    <property type="molecule type" value="Genomic_DNA"/>
</dbReference>
<evidence type="ECO:0000313" key="1">
    <source>
        <dbReference type="EMBL" id="EGD95582.1"/>
    </source>
</evidence>
<dbReference type="HOGENOM" id="CLU_2252005_0_0_1"/>
<name>F2RWA8_TRIT1</name>